<feature type="transmembrane region" description="Helical" evidence="1">
    <location>
        <begin position="54"/>
        <end position="75"/>
    </location>
</feature>
<sequence>MNWISSSTTGVQAFCRRSITPPPLNAHAVRYREYSGKLDTPAQQQRGLAIPHSLFLCTIMKSLSLLLFACLLAVASARPAAFRNAVPVDGTGTRRLVEESGDHIVSRSVKFFPQVVLLDEVHELLSITCYGADRLVLVFNDSIPSWTSNFPVLGGIEWGCVDDAGEAISPSLYVLNITSQGNTVEITGRKPAMEEVYEHFKIEFTRNEDTKRSTGTVTGSFNYDYANDRAISTIPILHQDCQSRNLSPKAQEFCQLNGKLSNDITCTNCFAHTSVTLIAELNGDELKFGLSGSLTLHSEFDLTIPAEVIKEFDIMSKTIAITHIPSFLGISIQGYLDVRLTALVAWQNQGTLHSGFDMNVNYGWNSEDWSPYNNHRFQLIKPTGSQGGEARFRLTFTIGPGFKLKALWTTAVDTSITFNPWIEADVGFAVSQPFPALSNIPSASDSIIYDPSFVSACRTDHYLNFKIPFGYQTIFMLKGWAVSDRNVPLQDYVSSKPLAQGCLLPASSRIIKQIQFLFDGSIAGMNVTNQAFVSLFRQDLLSIIGDSSSISGITTSLLLNRGGKVEVGVILAQGSDFPETDSTYAQLARLSRDPSSIRDDFRASRVSQFLVANIPPSTTTTTAYVDGTYNLLPSSTAVSRSVFTFTLVVTLILAAFSSFGLFERLADTVWSGLKTYATNVWKDERSGFRIQCVLLDATEMGPAHRQNIYTINACRSVLLPKMLLLSGVWLCSLTELCVDSLSNSGGERNYL</sequence>
<name>A0A2P6N596_9EUKA</name>
<dbReference type="AlphaFoldDB" id="A0A2P6N596"/>
<organism evidence="2 3">
    <name type="scientific">Planoprotostelium fungivorum</name>
    <dbReference type="NCBI Taxonomy" id="1890364"/>
    <lineage>
        <taxon>Eukaryota</taxon>
        <taxon>Amoebozoa</taxon>
        <taxon>Evosea</taxon>
        <taxon>Variosea</taxon>
        <taxon>Cavosteliida</taxon>
        <taxon>Cavosteliaceae</taxon>
        <taxon>Planoprotostelium</taxon>
    </lineage>
</organism>
<keyword evidence="1" id="KW-1133">Transmembrane helix</keyword>
<keyword evidence="3" id="KW-1185">Reference proteome</keyword>
<reference evidence="2 3" key="1">
    <citation type="journal article" date="2018" name="Genome Biol. Evol.">
        <title>Multiple Roots of Fruiting Body Formation in Amoebozoa.</title>
        <authorList>
            <person name="Hillmann F."/>
            <person name="Forbes G."/>
            <person name="Novohradska S."/>
            <person name="Ferling I."/>
            <person name="Riege K."/>
            <person name="Groth M."/>
            <person name="Westermann M."/>
            <person name="Marz M."/>
            <person name="Spaller T."/>
            <person name="Winckler T."/>
            <person name="Schaap P."/>
            <person name="Glockner G."/>
        </authorList>
    </citation>
    <scope>NUCLEOTIDE SEQUENCE [LARGE SCALE GENOMIC DNA]</scope>
    <source>
        <strain evidence="2 3">Jena</strain>
    </source>
</reference>
<dbReference type="Proteomes" id="UP000241769">
    <property type="component" value="Unassembled WGS sequence"/>
</dbReference>
<keyword evidence="1" id="KW-0812">Transmembrane</keyword>
<dbReference type="EMBL" id="MDYQ01000196">
    <property type="protein sequence ID" value="PRP79125.1"/>
    <property type="molecule type" value="Genomic_DNA"/>
</dbReference>
<evidence type="ECO:0000313" key="3">
    <source>
        <dbReference type="Proteomes" id="UP000241769"/>
    </source>
</evidence>
<protein>
    <submittedName>
        <fullName evidence="2">Uncharacterized protein</fullName>
    </submittedName>
</protein>
<keyword evidence="1" id="KW-0472">Membrane</keyword>
<dbReference type="InParanoid" id="A0A2P6N596"/>
<proteinExistence type="predicted"/>
<evidence type="ECO:0000256" key="1">
    <source>
        <dbReference type="SAM" id="Phobius"/>
    </source>
</evidence>
<evidence type="ECO:0000313" key="2">
    <source>
        <dbReference type="EMBL" id="PRP79125.1"/>
    </source>
</evidence>
<accession>A0A2P6N596</accession>
<comment type="caution">
    <text evidence="2">The sequence shown here is derived from an EMBL/GenBank/DDBJ whole genome shotgun (WGS) entry which is preliminary data.</text>
</comment>
<gene>
    <name evidence="2" type="ORF">PROFUN_11681</name>
</gene>